<accession>A0A3G2JH47</accession>
<dbReference type="Gene3D" id="3.40.50.300">
    <property type="entry name" value="P-loop containing nucleotide triphosphate hydrolases"/>
    <property type="match status" value="1"/>
</dbReference>
<proteinExistence type="inferred from homology"/>
<evidence type="ECO:0000256" key="1">
    <source>
        <dbReference type="ARBA" id="ARBA00005417"/>
    </source>
</evidence>
<feature type="domain" description="ABC transporter" evidence="5">
    <location>
        <begin position="6"/>
        <end position="230"/>
    </location>
</feature>
<evidence type="ECO:0000259" key="5">
    <source>
        <dbReference type="PROSITE" id="PS50893"/>
    </source>
</evidence>
<keyword evidence="7" id="KW-1185">Reference proteome</keyword>
<dbReference type="PANTHER" id="PTHR43335:SF4">
    <property type="entry name" value="ABC TRANSPORTER, ATP-BINDING PROTEIN"/>
    <property type="match status" value="1"/>
</dbReference>
<keyword evidence="3" id="KW-0547">Nucleotide-binding</keyword>
<dbReference type="AlphaFoldDB" id="A0A3G2JH47"/>
<dbReference type="PROSITE" id="PS50893">
    <property type="entry name" value="ABC_TRANSPORTER_2"/>
    <property type="match status" value="1"/>
</dbReference>
<keyword evidence="2" id="KW-0813">Transport</keyword>
<dbReference type="KEGG" id="sdd:D9753_25115"/>
<keyword evidence="4 6" id="KW-0067">ATP-binding</keyword>
<dbReference type="SUPFAM" id="SSF52540">
    <property type="entry name" value="P-loop containing nucleoside triphosphate hydrolases"/>
    <property type="match status" value="1"/>
</dbReference>
<dbReference type="InterPro" id="IPR027417">
    <property type="entry name" value="P-loop_NTPase"/>
</dbReference>
<evidence type="ECO:0000256" key="3">
    <source>
        <dbReference type="ARBA" id="ARBA00022741"/>
    </source>
</evidence>
<comment type="similarity">
    <text evidence="1">Belongs to the ABC transporter superfamily.</text>
</comment>
<dbReference type="PROSITE" id="PS00211">
    <property type="entry name" value="ABC_TRANSPORTER_1"/>
    <property type="match status" value="1"/>
</dbReference>
<dbReference type="InterPro" id="IPR003439">
    <property type="entry name" value="ABC_transporter-like_ATP-bd"/>
</dbReference>
<evidence type="ECO:0000313" key="6">
    <source>
        <dbReference type="EMBL" id="AYN41614.1"/>
    </source>
</evidence>
<organism evidence="6 7">
    <name type="scientific">Streptomyces dangxiongensis</name>
    <dbReference type="NCBI Taxonomy" id="1442032"/>
    <lineage>
        <taxon>Bacteria</taxon>
        <taxon>Bacillati</taxon>
        <taxon>Actinomycetota</taxon>
        <taxon>Actinomycetes</taxon>
        <taxon>Kitasatosporales</taxon>
        <taxon>Streptomycetaceae</taxon>
        <taxon>Streptomyces</taxon>
    </lineage>
</organism>
<dbReference type="InterPro" id="IPR017871">
    <property type="entry name" value="ABC_transporter-like_CS"/>
</dbReference>
<dbReference type="Proteomes" id="UP000268329">
    <property type="component" value="Chromosome"/>
</dbReference>
<gene>
    <name evidence="6" type="ORF">D9753_25115</name>
</gene>
<evidence type="ECO:0000313" key="7">
    <source>
        <dbReference type="Proteomes" id="UP000268329"/>
    </source>
</evidence>
<dbReference type="PANTHER" id="PTHR43335">
    <property type="entry name" value="ABC TRANSPORTER, ATP-BINDING PROTEIN"/>
    <property type="match status" value="1"/>
</dbReference>
<sequence length="302" mass="32356">MSHVLAEAQKLSRTFGKKTVLHDVSLTLHGGTITGFVGANGAGKTTALRLMLGLLPGQGTTLFCGRPLSAWKAPAAIVGSVFGGVAGHPRHSVRAHLCMVAAGAGHTDRRADDLIDLIGMREAARTSLAKLSLGMAQRVGIAQAMIANPRILILDEPANGLDPHSIHWLRDFLRARADEGCAVLVSSHLLAEMEQFADRVAVLSKGRIVSEGPMRDLLSYADSRSAITVETPQMTELAAIVQAHGGRLQINPDHTGRITGIPRRKVGHLAADNSIVLYQLSENATTLEDFYLTIAEEEYRAR</sequence>
<dbReference type="InterPro" id="IPR003593">
    <property type="entry name" value="AAA+_ATPase"/>
</dbReference>
<dbReference type="Pfam" id="PF00005">
    <property type="entry name" value="ABC_tran"/>
    <property type="match status" value="1"/>
</dbReference>
<dbReference type="SMART" id="SM00382">
    <property type="entry name" value="AAA"/>
    <property type="match status" value="1"/>
</dbReference>
<name>A0A3G2JH47_9ACTN</name>
<dbReference type="GO" id="GO:0005524">
    <property type="term" value="F:ATP binding"/>
    <property type="evidence" value="ECO:0007669"/>
    <property type="project" value="UniProtKB-KW"/>
</dbReference>
<evidence type="ECO:0000256" key="4">
    <source>
        <dbReference type="ARBA" id="ARBA00022840"/>
    </source>
</evidence>
<dbReference type="GO" id="GO:0016887">
    <property type="term" value="F:ATP hydrolysis activity"/>
    <property type="evidence" value="ECO:0007669"/>
    <property type="project" value="InterPro"/>
</dbReference>
<evidence type="ECO:0000256" key="2">
    <source>
        <dbReference type="ARBA" id="ARBA00022448"/>
    </source>
</evidence>
<dbReference type="OrthoDB" id="9804819at2"/>
<dbReference type="EMBL" id="CP033073">
    <property type="protein sequence ID" value="AYN41614.1"/>
    <property type="molecule type" value="Genomic_DNA"/>
</dbReference>
<protein>
    <submittedName>
        <fullName evidence="6">ABC transporter ATP-binding protein</fullName>
    </submittedName>
</protein>
<dbReference type="RefSeq" id="WP_121789053.1">
    <property type="nucleotide sequence ID" value="NZ_CP033073.1"/>
</dbReference>
<reference evidence="6 7" key="1">
    <citation type="submission" date="2018-10" db="EMBL/GenBank/DDBJ databases">
        <title>The genome of Streptomyces dangxiongensis Z022.</title>
        <authorList>
            <person name="Zhang B."/>
        </authorList>
    </citation>
    <scope>NUCLEOTIDE SEQUENCE [LARGE SCALE GENOMIC DNA]</scope>
    <source>
        <strain evidence="6 7">Z022</strain>
    </source>
</reference>